<keyword evidence="5" id="KW-1185">Reference proteome</keyword>
<dbReference type="SMART" id="SM00322">
    <property type="entry name" value="KH"/>
    <property type="match status" value="4"/>
</dbReference>
<dbReference type="SUPFAM" id="SSF54791">
    <property type="entry name" value="Eukaryotic type KH-domain (KH-domain type I)"/>
    <property type="match status" value="4"/>
</dbReference>
<dbReference type="GO" id="GO:0010468">
    <property type="term" value="P:regulation of gene expression"/>
    <property type="evidence" value="ECO:0007669"/>
    <property type="project" value="UniProtKB-ARBA"/>
</dbReference>
<sequence length="383" mass="43574">DKLSDIVKIIGPKNDVDQCFKLLNKMLKELHKTNYQVKVSIPHKFHKFIIGKGGANINKIRRQTNTRIQLPSGGQKSDGIIITGKKENCDKARDCIQKIHEKLVFLKGAKENGQVSKARIQQRANDNETVNLKVYIPRKYLGIVLGTWGSKKQEFNSKFKVYINFPKNDSGSLVNCQENQGQLSGKVNKKTTVRPLNIVHIMGRKNRCEVARKALLSLVPVTIKENIAFRHHCFIAGKEGEQIKKMKAKYKVHVDVPPAEEQSDIIKITGLPANIERVREALREKVRQLEVKEMQVEMDPEYYPKIIWMKSAVISNLMDKFNVSIQFPPRGDVTKKSITITGCEENVEEAKAAISEKINKMVKDTVEIDSGMQFRPLVTVKFK</sequence>
<reference evidence="4 5" key="1">
    <citation type="journal article" date="2024" name="BMC Genomics">
        <title>Genome assembly of redclaw crayfish (Cherax quadricarinatus) provides insights into its immune adaptation and hypoxia tolerance.</title>
        <authorList>
            <person name="Liu Z."/>
            <person name="Zheng J."/>
            <person name="Li H."/>
            <person name="Fang K."/>
            <person name="Wang S."/>
            <person name="He J."/>
            <person name="Zhou D."/>
            <person name="Weng S."/>
            <person name="Chi M."/>
            <person name="Gu Z."/>
            <person name="He J."/>
            <person name="Li F."/>
            <person name="Wang M."/>
        </authorList>
    </citation>
    <scope>NUCLEOTIDE SEQUENCE [LARGE SCALE GENOMIC DNA]</scope>
    <source>
        <strain evidence="4">ZL_2023a</strain>
    </source>
</reference>
<feature type="domain" description="K Homology" evidence="3">
    <location>
        <begin position="33"/>
        <end position="101"/>
    </location>
</feature>
<comment type="caution">
    <text evidence="4">The sequence shown here is derived from an EMBL/GenBank/DDBJ whole genome shotgun (WGS) entry which is preliminary data.</text>
</comment>
<dbReference type="PROSITE" id="PS50084">
    <property type="entry name" value="KH_TYPE_1"/>
    <property type="match status" value="4"/>
</dbReference>
<dbReference type="Proteomes" id="UP001445076">
    <property type="component" value="Unassembled WGS sequence"/>
</dbReference>
<feature type="non-terminal residue" evidence="4">
    <location>
        <position position="1"/>
    </location>
</feature>
<dbReference type="GO" id="GO:0003723">
    <property type="term" value="F:RNA binding"/>
    <property type="evidence" value="ECO:0007669"/>
    <property type="project" value="UniProtKB-UniRule"/>
</dbReference>
<dbReference type="PANTHER" id="PTHR10288">
    <property type="entry name" value="KH DOMAIN CONTAINING RNA BINDING PROTEIN"/>
    <property type="match status" value="1"/>
</dbReference>
<gene>
    <name evidence="4" type="ORF">OTU49_013979</name>
</gene>
<dbReference type="InterPro" id="IPR004087">
    <property type="entry name" value="KH_dom"/>
</dbReference>
<evidence type="ECO:0000313" key="5">
    <source>
        <dbReference type="Proteomes" id="UP001445076"/>
    </source>
</evidence>
<dbReference type="AlphaFoldDB" id="A0AAW0VR28"/>
<evidence type="ECO:0000256" key="2">
    <source>
        <dbReference type="PROSITE-ProRule" id="PRU00117"/>
    </source>
</evidence>
<evidence type="ECO:0000259" key="3">
    <source>
        <dbReference type="SMART" id="SM00322"/>
    </source>
</evidence>
<dbReference type="InterPro" id="IPR036612">
    <property type="entry name" value="KH_dom_type_1_sf"/>
</dbReference>
<evidence type="ECO:0000313" key="4">
    <source>
        <dbReference type="EMBL" id="KAK8719529.1"/>
    </source>
</evidence>
<feature type="domain" description="K Homology" evidence="3">
    <location>
        <begin position="221"/>
        <end position="287"/>
    </location>
</feature>
<feature type="non-terminal residue" evidence="4">
    <location>
        <position position="383"/>
    </location>
</feature>
<organism evidence="4 5">
    <name type="scientific">Cherax quadricarinatus</name>
    <name type="common">Australian red claw crayfish</name>
    <dbReference type="NCBI Taxonomy" id="27406"/>
    <lineage>
        <taxon>Eukaryota</taxon>
        <taxon>Metazoa</taxon>
        <taxon>Ecdysozoa</taxon>
        <taxon>Arthropoda</taxon>
        <taxon>Crustacea</taxon>
        <taxon>Multicrustacea</taxon>
        <taxon>Malacostraca</taxon>
        <taxon>Eumalacostraca</taxon>
        <taxon>Eucarida</taxon>
        <taxon>Decapoda</taxon>
        <taxon>Pleocyemata</taxon>
        <taxon>Astacidea</taxon>
        <taxon>Parastacoidea</taxon>
        <taxon>Parastacidae</taxon>
        <taxon>Cherax</taxon>
    </lineage>
</organism>
<dbReference type="Gene3D" id="3.30.1370.10">
    <property type="entry name" value="K Homology domain, type 1"/>
    <property type="match status" value="4"/>
</dbReference>
<feature type="domain" description="K Homology" evidence="3">
    <location>
        <begin position="128"/>
        <end position="220"/>
    </location>
</feature>
<name>A0AAW0VR28_CHEQU</name>
<feature type="domain" description="K Homology" evidence="3">
    <location>
        <begin position="290"/>
        <end position="359"/>
    </location>
</feature>
<keyword evidence="2" id="KW-0694">RNA-binding</keyword>
<evidence type="ECO:0000256" key="1">
    <source>
        <dbReference type="ARBA" id="ARBA00022737"/>
    </source>
</evidence>
<dbReference type="InterPro" id="IPR004088">
    <property type="entry name" value="KH_dom_type_1"/>
</dbReference>
<dbReference type="Pfam" id="PF00013">
    <property type="entry name" value="KH_1"/>
    <property type="match status" value="3"/>
</dbReference>
<protein>
    <recommendedName>
        <fullName evidence="3">K Homology domain-containing protein</fullName>
    </recommendedName>
</protein>
<dbReference type="CDD" id="cd22411">
    <property type="entry name" value="KH-I_Vigilin_rpt8"/>
    <property type="match status" value="1"/>
</dbReference>
<dbReference type="EMBL" id="JARKIK010001944">
    <property type="protein sequence ID" value="KAK8719529.1"/>
    <property type="molecule type" value="Genomic_DNA"/>
</dbReference>
<keyword evidence="1" id="KW-0677">Repeat</keyword>
<proteinExistence type="predicted"/>
<accession>A0AAW0VR28</accession>